<dbReference type="Gene3D" id="1.10.1280.10">
    <property type="entry name" value="Di-copper center containing domain from catechol oxidase"/>
    <property type="match status" value="1"/>
</dbReference>
<dbReference type="InterPro" id="IPR002227">
    <property type="entry name" value="Tyrosinase_Cu-bd"/>
</dbReference>
<feature type="domain" description="Tyrosinase copper-binding" evidence="4">
    <location>
        <begin position="242"/>
        <end position="253"/>
    </location>
</feature>
<reference evidence="5" key="1">
    <citation type="submission" date="2020-05" db="EMBL/GenBank/DDBJ databases">
        <title>Phylogenomic resolution of chytrid fungi.</title>
        <authorList>
            <person name="Stajich J.E."/>
            <person name="Amses K."/>
            <person name="Simmons R."/>
            <person name="Seto K."/>
            <person name="Myers J."/>
            <person name="Bonds A."/>
            <person name="Quandt C.A."/>
            <person name="Barry K."/>
            <person name="Liu P."/>
            <person name="Grigoriev I."/>
            <person name="Longcore J.E."/>
            <person name="James T.Y."/>
        </authorList>
    </citation>
    <scope>NUCLEOTIDE SEQUENCE</scope>
    <source>
        <strain evidence="5">JEL0513</strain>
    </source>
</reference>
<dbReference type="PANTHER" id="PTHR11474">
    <property type="entry name" value="TYROSINASE FAMILY MEMBER"/>
    <property type="match status" value="1"/>
</dbReference>
<evidence type="ECO:0000259" key="4">
    <source>
        <dbReference type="PROSITE" id="PS00498"/>
    </source>
</evidence>
<feature type="signal peptide" evidence="3">
    <location>
        <begin position="1"/>
        <end position="17"/>
    </location>
</feature>
<keyword evidence="2" id="KW-0186">Copper</keyword>
<evidence type="ECO:0000256" key="2">
    <source>
        <dbReference type="ARBA" id="ARBA00023008"/>
    </source>
</evidence>
<evidence type="ECO:0000256" key="1">
    <source>
        <dbReference type="ARBA" id="ARBA00022723"/>
    </source>
</evidence>
<protein>
    <recommendedName>
        <fullName evidence="4">Tyrosinase copper-binding domain-containing protein</fullName>
    </recommendedName>
</protein>
<keyword evidence="6" id="KW-1185">Reference proteome</keyword>
<feature type="chain" id="PRO_5042158719" description="Tyrosinase copper-binding domain-containing protein" evidence="3">
    <location>
        <begin position="18"/>
        <end position="574"/>
    </location>
</feature>
<keyword evidence="1" id="KW-0479">Metal-binding</keyword>
<dbReference type="GO" id="GO:0046872">
    <property type="term" value="F:metal ion binding"/>
    <property type="evidence" value="ECO:0007669"/>
    <property type="project" value="UniProtKB-KW"/>
</dbReference>
<dbReference type="PROSITE" id="PS00498">
    <property type="entry name" value="TYROSINASE_2"/>
    <property type="match status" value="1"/>
</dbReference>
<evidence type="ECO:0000313" key="5">
    <source>
        <dbReference type="EMBL" id="KAJ3115155.1"/>
    </source>
</evidence>
<evidence type="ECO:0000256" key="3">
    <source>
        <dbReference type="SAM" id="SignalP"/>
    </source>
</evidence>
<dbReference type="AlphaFoldDB" id="A0AAD5XEV4"/>
<name>A0AAD5XEV4_9FUNG</name>
<dbReference type="GO" id="GO:0016491">
    <property type="term" value="F:oxidoreductase activity"/>
    <property type="evidence" value="ECO:0007669"/>
    <property type="project" value="InterPro"/>
</dbReference>
<dbReference type="EMBL" id="JADGJH010001311">
    <property type="protein sequence ID" value="KAJ3115155.1"/>
    <property type="molecule type" value="Genomic_DNA"/>
</dbReference>
<sequence length="574" mass="61818">MLSSFVCLVAAVALVTAQCTNPTLRREWAELSATEKSAYVAAVVAIGNRPQSFQYVDPTQMSGRDFAYTHSVVATWAHMNAEFLVYHRAMLHKYEQALSAEGWTGGLVYLDEAGYYNNWMTTTSPRDLFNSEYFGGVTTPDVETCLPDGQFSQASGFMVLDSGGVSKCLSRCGDPTSAMWSAQNIADMLAGVTNYDVTENPTGGDYQTSIDASDSSNFHAAGHIVMGSSACDVGNFYWSPRDPLFFLHHAYVDKIFWKWQNLCPSYAEEYEGNLQNGVDPYNSAGGNGQVATLDIPLDSWSGLTPRDVISTSTGILCYTYSQSAGDIAFTHPQCSDGSTPNYNPYGKVDVNASPIIVSPTPTAATAETNATATSSATTSPAIDTVSDNWVTNALILLVAQTGQGFSFTSKPAVVVERDVAPPTPTPTPTPIPVYRAATTTADPTTNITTVTVICGANTDVYTLPAGYVLHRATCTRIVVKPEGFVFDYNVGISALEEKPFVIFAKSMCDIDVEIAKEEEDAAATATATATDDGDADELPVCPRFLTDEEAQAFHLNVCLVKRGNRRLKKKCRVA</sequence>
<dbReference type="InterPro" id="IPR050316">
    <property type="entry name" value="Tyrosinase/Hemocyanin"/>
</dbReference>
<comment type="caution">
    <text evidence="5">The sequence shown here is derived from an EMBL/GenBank/DDBJ whole genome shotgun (WGS) entry which is preliminary data.</text>
</comment>
<organism evidence="5 6">
    <name type="scientific">Physocladia obscura</name>
    <dbReference type="NCBI Taxonomy" id="109957"/>
    <lineage>
        <taxon>Eukaryota</taxon>
        <taxon>Fungi</taxon>
        <taxon>Fungi incertae sedis</taxon>
        <taxon>Chytridiomycota</taxon>
        <taxon>Chytridiomycota incertae sedis</taxon>
        <taxon>Chytridiomycetes</taxon>
        <taxon>Chytridiales</taxon>
        <taxon>Chytriomycetaceae</taxon>
        <taxon>Physocladia</taxon>
    </lineage>
</organism>
<dbReference type="Proteomes" id="UP001211907">
    <property type="component" value="Unassembled WGS sequence"/>
</dbReference>
<dbReference type="PRINTS" id="PR00092">
    <property type="entry name" value="TYROSINASE"/>
</dbReference>
<dbReference type="SUPFAM" id="SSF48056">
    <property type="entry name" value="Di-copper centre-containing domain"/>
    <property type="match status" value="1"/>
</dbReference>
<gene>
    <name evidence="5" type="ORF">HK100_001446</name>
</gene>
<proteinExistence type="predicted"/>
<dbReference type="Pfam" id="PF00264">
    <property type="entry name" value="Tyrosinase"/>
    <property type="match status" value="1"/>
</dbReference>
<dbReference type="PANTHER" id="PTHR11474:SF126">
    <property type="entry name" value="TYROSINASE-LIKE PROTEIN TYR-1-RELATED"/>
    <property type="match status" value="1"/>
</dbReference>
<dbReference type="InterPro" id="IPR008922">
    <property type="entry name" value="Di-copper_centre_dom_sf"/>
</dbReference>
<accession>A0AAD5XEV4</accession>
<keyword evidence="3" id="KW-0732">Signal</keyword>
<evidence type="ECO:0000313" key="6">
    <source>
        <dbReference type="Proteomes" id="UP001211907"/>
    </source>
</evidence>